<feature type="transmembrane region" description="Helical" evidence="7">
    <location>
        <begin position="201"/>
        <end position="225"/>
    </location>
</feature>
<keyword evidence="10" id="KW-1185">Reference proteome</keyword>
<dbReference type="AlphaFoldDB" id="A0A317W6P7"/>
<feature type="compositionally biased region" description="Basic and acidic residues" evidence="6">
    <location>
        <begin position="352"/>
        <end position="363"/>
    </location>
</feature>
<accession>A0A317W6P7</accession>
<dbReference type="Pfam" id="PF20684">
    <property type="entry name" value="Fung_rhodopsin"/>
    <property type="match status" value="1"/>
</dbReference>
<dbReference type="InterPro" id="IPR052337">
    <property type="entry name" value="SAT4-like"/>
</dbReference>
<reference evidence="9 10" key="1">
    <citation type="submission" date="2016-12" db="EMBL/GenBank/DDBJ databases">
        <title>The genomes of Aspergillus section Nigri reveals drivers in fungal speciation.</title>
        <authorList>
            <consortium name="DOE Joint Genome Institute"/>
            <person name="Vesth T.C."/>
            <person name="Nybo J."/>
            <person name="Theobald S."/>
            <person name="Brandl J."/>
            <person name="Frisvad J.C."/>
            <person name="Nielsen K.F."/>
            <person name="Lyhne E.K."/>
            <person name="Kogle M.E."/>
            <person name="Kuo A."/>
            <person name="Riley R."/>
            <person name="Clum A."/>
            <person name="Nolan M."/>
            <person name="Lipzen A."/>
            <person name="Salamov A."/>
            <person name="Henrissat B."/>
            <person name="Wiebenga A."/>
            <person name="De Vries R.P."/>
            <person name="Grigoriev I.V."/>
            <person name="Mortensen U.H."/>
            <person name="Andersen M.R."/>
            <person name="Baker S.E."/>
        </authorList>
    </citation>
    <scope>NUCLEOTIDE SEQUENCE [LARGE SCALE GENOMIC DNA]</scope>
    <source>
        <strain evidence="9 10">CBS 117.55</strain>
    </source>
</reference>
<organism evidence="9 10">
    <name type="scientific">Aspergillus heteromorphus CBS 117.55</name>
    <dbReference type="NCBI Taxonomy" id="1448321"/>
    <lineage>
        <taxon>Eukaryota</taxon>
        <taxon>Fungi</taxon>
        <taxon>Dikarya</taxon>
        <taxon>Ascomycota</taxon>
        <taxon>Pezizomycotina</taxon>
        <taxon>Eurotiomycetes</taxon>
        <taxon>Eurotiomycetidae</taxon>
        <taxon>Eurotiales</taxon>
        <taxon>Aspergillaceae</taxon>
        <taxon>Aspergillus</taxon>
        <taxon>Aspergillus subgen. Circumdati</taxon>
    </lineage>
</organism>
<keyword evidence="2 7" id="KW-0812">Transmembrane</keyword>
<keyword evidence="4 7" id="KW-0472">Membrane</keyword>
<proteinExistence type="inferred from homology"/>
<dbReference type="InterPro" id="IPR049326">
    <property type="entry name" value="Rhodopsin_dom_fungi"/>
</dbReference>
<feature type="transmembrane region" description="Helical" evidence="7">
    <location>
        <begin position="40"/>
        <end position="59"/>
    </location>
</feature>
<evidence type="ECO:0000256" key="6">
    <source>
        <dbReference type="SAM" id="MobiDB-lite"/>
    </source>
</evidence>
<comment type="caution">
    <text evidence="9">The sequence shown here is derived from an EMBL/GenBank/DDBJ whole genome shotgun (WGS) entry which is preliminary data.</text>
</comment>
<feature type="domain" description="Rhodopsin" evidence="8">
    <location>
        <begin position="62"/>
        <end position="302"/>
    </location>
</feature>
<dbReference type="OrthoDB" id="444631at2759"/>
<dbReference type="GeneID" id="37065424"/>
<evidence type="ECO:0000313" key="10">
    <source>
        <dbReference type="Proteomes" id="UP000247233"/>
    </source>
</evidence>
<evidence type="ECO:0000256" key="5">
    <source>
        <dbReference type="ARBA" id="ARBA00038359"/>
    </source>
</evidence>
<gene>
    <name evidence="9" type="ORF">BO70DRAFT_362016</name>
</gene>
<protein>
    <recommendedName>
        <fullName evidence="8">Rhodopsin domain-containing protein</fullName>
    </recommendedName>
</protein>
<evidence type="ECO:0000256" key="2">
    <source>
        <dbReference type="ARBA" id="ARBA00022692"/>
    </source>
</evidence>
<evidence type="ECO:0000256" key="1">
    <source>
        <dbReference type="ARBA" id="ARBA00004141"/>
    </source>
</evidence>
<feature type="transmembrane region" description="Helical" evidence="7">
    <location>
        <begin position="119"/>
        <end position="145"/>
    </location>
</feature>
<evidence type="ECO:0000313" key="9">
    <source>
        <dbReference type="EMBL" id="PWY82043.1"/>
    </source>
</evidence>
<evidence type="ECO:0000259" key="8">
    <source>
        <dbReference type="Pfam" id="PF20684"/>
    </source>
</evidence>
<dbReference type="STRING" id="1448321.A0A317W6P7"/>
<dbReference type="PANTHER" id="PTHR33048:SF158">
    <property type="entry name" value="MEMBRANE PROTEIN PTH11-LIKE, PUTATIVE-RELATED"/>
    <property type="match status" value="1"/>
</dbReference>
<feature type="transmembrane region" description="Helical" evidence="7">
    <location>
        <begin position="237"/>
        <end position="259"/>
    </location>
</feature>
<dbReference type="EMBL" id="MSFL01000012">
    <property type="protein sequence ID" value="PWY82043.1"/>
    <property type="molecule type" value="Genomic_DNA"/>
</dbReference>
<feature type="transmembrane region" description="Helical" evidence="7">
    <location>
        <begin position="279"/>
        <end position="301"/>
    </location>
</feature>
<feature type="transmembrane region" description="Helical" evidence="7">
    <location>
        <begin position="79"/>
        <end position="99"/>
    </location>
</feature>
<evidence type="ECO:0000256" key="4">
    <source>
        <dbReference type="ARBA" id="ARBA00023136"/>
    </source>
</evidence>
<dbReference type="RefSeq" id="XP_025399308.1">
    <property type="nucleotide sequence ID" value="XM_025543187.1"/>
</dbReference>
<sequence>MTSALSSLASLDPAELAHIPAGTPPAGQESNLIDPPSDGYLFLVVGSVVMGIMYITVAMSLHVKLQVRKKWALDDWTRLISTIGATFYFITCIFAVVIAKFGTHMWDLSVAHILSDPFIITSFFSNWLTAIVWPVVKTTFFLIYLDMFRTIRWQRYAIYLGLFVNWAFYVAVVIVTLYYISPAPGQSWKASFVSPRYDGSLNISIPIAAGSLILDLYILLLPMAPIWNLQLKLRKRLGVMAVFATGLIACVASSLSIYFKTVLNSHETDFTYYTLRVLIMAIVEMCVGITASSMPSMALFFRHHRPLLTRFFSRLSRSSQHSYHKRSMPRGGDPLEAQTSDRWPLRDLVPPGKDRYPRMHEVDGDGSDGGASEHHPHSEERGPEDQV</sequence>
<feature type="region of interest" description="Disordered" evidence="6">
    <location>
        <begin position="322"/>
        <end position="387"/>
    </location>
</feature>
<name>A0A317W6P7_9EURO</name>
<dbReference type="PANTHER" id="PTHR33048">
    <property type="entry name" value="PTH11-LIKE INTEGRAL MEMBRANE PROTEIN (AFU_ORTHOLOGUE AFUA_5G11245)"/>
    <property type="match status" value="1"/>
</dbReference>
<evidence type="ECO:0000256" key="7">
    <source>
        <dbReference type="SAM" id="Phobius"/>
    </source>
</evidence>
<comment type="subcellular location">
    <subcellularLocation>
        <location evidence="1">Membrane</location>
        <topology evidence="1">Multi-pass membrane protein</topology>
    </subcellularLocation>
</comment>
<evidence type="ECO:0000256" key="3">
    <source>
        <dbReference type="ARBA" id="ARBA00022989"/>
    </source>
</evidence>
<dbReference type="GO" id="GO:0016020">
    <property type="term" value="C:membrane"/>
    <property type="evidence" value="ECO:0007669"/>
    <property type="project" value="UniProtKB-SubCell"/>
</dbReference>
<feature type="compositionally biased region" description="Basic and acidic residues" evidence="6">
    <location>
        <begin position="371"/>
        <end position="387"/>
    </location>
</feature>
<dbReference type="VEuPathDB" id="FungiDB:BO70DRAFT_362016"/>
<comment type="similarity">
    <text evidence="5">Belongs to the SAT4 family.</text>
</comment>
<feature type="transmembrane region" description="Helical" evidence="7">
    <location>
        <begin position="157"/>
        <end position="181"/>
    </location>
</feature>
<dbReference type="Proteomes" id="UP000247233">
    <property type="component" value="Unassembled WGS sequence"/>
</dbReference>
<keyword evidence="3 7" id="KW-1133">Transmembrane helix</keyword>